<evidence type="ECO:0000256" key="2">
    <source>
        <dbReference type="ARBA" id="ARBA00004742"/>
    </source>
</evidence>
<keyword evidence="4 11" id="KW-0312">Gluconeogenesis</keyword>
<sequence length="220" mass="23649">MKYRSVFDIIGPVMVGPSSSHTAGAARIGLMAGKLFGETPTVIHITFYGSFADTYRGHGTDVAIIGGVLGYDTFDDRIPQSIDIAKSKGIEIHFETSEALTDHPNTARVHLTNGVEEFELVGISIGGGTIEITELNGVPLRLSGGGPALVVLHHDRFGAIAAVTSILADYEINIGHMEVSRHEKGKQALMAIEIDDRITAEVLEEIDRLPQVERAVMMGE</sequence>
<evidence type="ECO:0000313" key="16">
    <source>
        <dbReference type="EMBL" id="MEI4461386.1"/>
    </source>
</evidence>
<comment type="pathway">
    <text evidence="2 11">Carbohydrate biosynthesis; gluconeogenesis.</text>
</comment>
<dbReference type="InterPro" id="IPR004643">
    <property type="entry name" value="Fe-S_L-Ser_bsu"/>
</dbReference>
<keyword evidence="7 11" id="KW-0408">Iron</keyword>
<dbReference type="Proteomes" id="UP000072605">
    <property type="component" value="Unassembled WGS sequence"/>
</dbReference>
<dbReference type="InterPro" id="IPR045865">
    <property type="entry name" value="ACT-like_dom_sf"/>
</dbReference>
<accession>A0A0V8GK21</accession>
<evidence type="ECO:0000256" key="6">
    <source>
        <dbReference type="ARBA" id="ARBA00022723"/>
    </source>
</evidence>
<comment type="caution">
    <text evidence="14">The sequence shown here is derived from an EMBL/GenBank/DDBJ whole genome shotgun (WGS) entry which is preliminary data.</text>
</comment>
<dbReference type="NCBIfam" id="TIGR00719">
    <property type="entry name" value="sda_beta"/>
    <property type="match status" value="1"/>
</dbReference>
<dbReference type="Gene3D" id="3.30.70.260">
    <property type="match status" value="1"/>
</dbReference>
<evidence type="ECO:0000256" key="1">
    <source>
        <dbReference type="ARBA" id="ARBA00001966"/>
    </source>
</evidence>
<evidence type="ECO:0000256" key="7">
    <source>
        <dbReference type="ARBA" id="ARBA00023004"/>
    </source>
</evidence>
<evidence type="ECO:0000256" key="4">
    <source>
        <dbReference type="ARBA" id="ARBA00022432"/>
    </source>
</evidence>
<evidence type="ECO:0000313" key="14">
    <source>
        <dbReference type="EMBL" id="KSU50604.1"/>
    </source>
</evidence>
<evidence type="ECO:0000313" key="15">
    <source>
        <dbReference type="EMBL" id="KTR26465.1"/>
    </source>
</evidence>
<dbReference type="GeneID" id="90837174"/>
<evidence type="ECO:0000313" key="17">
    <source>
        <dbReference type="Proteomes" id="UP000053797"/>
    </source>
</evidence>
<keyword evidence="19" id="KW-1185">Reference proteome</keyword>
<dbReference type="GO" id="GO:0006094">
    <property type="term" value="P:gluconeogenesis"/>
    <property type="evidence" value="ECO:0007669"/>
    <property type="project" value="UniProtKB-UniRule"/>
</dbReference>
<dbReference type="InterPro" id="IPR051318">
    <property type="entry name" value="Fe-S_L-Ser"/>
</dbReference>
<evidence type="ECO:0000256" key="9">
    <source>
        <dbReference type="ARBA" id="ARBA00023239"/>
    </source>
</evidence>
<comment type="similarity">
    <text evidence="3 11 12">Belongs to the iron-sulfur dependent L-serine dehydratase family.</text>
</comment>
<evidence type="ECO:0000256" key="11">
    <source>
        <dbReference type="PIRNR" id="PIRNR036692"/>
    </source>
</evidence>
<evidence type="ECO:0000313" key="19">
    <source>
        <dbReference type="Proteomes" id="UP001387110"/>
    </source>
</evidence>
<reference evidence="15 18" key="2">
    <citation type="journal article" date="2016" name="Front. Microbiol.">
        <title>Genomic Resource of Rice Seed Associated Bacteria.</title>
        <authorList>
            <person name="Midha S."/>
            <person name="Bansal K."/>
            <person name="Sharma S."/>
            <person name="Kumar N."/>
            <person name="Patil P.P."/>
            <person name="Chaudhry V."/>
            <person name="Patil P.B."/>
        </authorList>
    </citation>
    <scope>NUCLEOTIDE SEQUENCE [LARGE SCALE GENOMIC DNA]</scope>
    <source>
        <strain evidence="15 18">RSA11</strain>
    </source>
</reference>
<dbReference type="SUPFAM" id="SSF55021">
    <property type="entry name" value="ACT-like"/>
    <property type="match status" value="1"/>
</dbReference>
<dbReference type="CDD" id="cd04903">
    <property type="entry name" value="ACT_LSD"/>
    <property type="match status" value="1"/>
</dbReference>
<reference evidence="16 19" key="3">
    <citation type="submission" date="2023-12" db="EMBL/GenBank/DDBJ databases">
        <authorList>
            <person name="Easwaran N."/>
            <person name="Lazarus H.P.S."/>
        </authorList>
    </citation>
    <scope>NUCLEOTIDE SEQUENCE [LARGE SCALE GENOMIC DNA]</scope>
    <source>
        <strain evidence="16 19">VIT-2023</strain>
    </source>
</reference>
<dbReference type="EMBL" id="JBAWKY010000001">
    <property type="protein sequence ID" value="MEI4461386.1"/>
    <property type="molecule type" value="Genomic_DNA"/>
</dbReference>
<keyword evidence="5 11" id="KW-0004">4Fe-4S</keyword>
<dbReference type="EMBL" id="LDQV01000024">
    <property type="protein sequence ID" value="KTR26465.1"/>
    <property type="molecule type" value="Genomic_DNA"/>
</dbReference>
<dbReference type="Proteomes" id="UP000053797">
    <property type="component" value="Unassembled WGS sequence"/>
</dbReference>
<gene>
    <name evidence="16" type="primary">sdaAB</name>
    <name evidence="14" type="ORF">AS033_04270</name>
    <name evidence="15" type="ORF">RSA11_10715</name>
    <name evidence="16" type="ORF">SZL87_02980</name>
</gene>
<dbReference type="OrthoDB" id="9813137at2"/>
<evidence type="ECO:0000259" key="13">
    <source>
        <dbReference type="PROSITE" id="PS51671"/>
    </source>
</evidence>
<dbReference type="PANTHER" id="PTHR30182">
    <property type="entry name" value="L-SERINE DEHYDRATASE"/>
    <property type="match status" value="1"/>
</dbReference>
<dbReference type="Pfam" id="PF03315">
    <property type="entry name" value="SDH_beta"/>
    <property type="match status" value="1"/>
</dbReference>
<dbReference type="Gene3D" id="3.30.1330.90">
    <property type="entry name" value="D-3-phosphoglycerate dehydrogenase, domain 3"/>
    <property type="match status" value="1"/>
</dbReference>
<dbReference type="GO" id="GO:0046872">
    <property type="term" value="F:metal ion binding"/>
    <property type="evidence" value="ECO:0007669"/>
    <property type="project" value="UniProtKB-UniRule"/>
</dbReference>
<evidence type="ECO:0000313" key="18">
    <source>
        <dbReference type="Proteomes" id="UP000072605"/>
    </source>
</evidence>
<name>A0A0V8GK21_9BACL</name>
<keyword evidence="6 11" id="KW-0479">Metal-binding</keyword>
<dbReference type="EMBL" id="LNQL01000001">
    <property type="protein sequence ID" value="KSU50604.1"/>
    <property type="molecule type" value="Genomic_DNA"/>
</dbReference>
<dbReference type="InterPro" id="IPR002912">
    <property type="entry name" value="ACT_dom"/>
</dbReference>
<dbReference type="RefSeq" id="WP_023468755.1">
    <property type="nucleotide sequence ID" value="NZ_FMYN01000001.1"/>
</dbReference>
<dbReference type="SUPFAM" id="SSF143548">
    <property type="entry name" value="Serine metabolism enzymes domain"/>
    <property type="match status" value="1"/>
</dbReference>
<dbReference type="PIRSF" id="PIRSF036692">
    <property type="entry name" value="SDH_B"/>
    <property type="match status" value="1"/>
</dbReference>
<proteinExistence type="inferred from homology"/>
<dbReference type="AlphaFoldDB" id="A0A0V8GK21"/>
<dbReference type="PANTHER" id="PTHR30182:SF12">
    <property type="entry name" value="L-SERINE DEHYDRATASE, BETA CHAIN-RELATED"/>
    <property type="match status" value="1"/>
</dbReference>
<organism evidence="14 17">
    <name type="scientific">Exiguobacterium indicum</name>
    <dbReference type="NCBI Taxonomy" id="296995"/>
    <lineage>
        <taxon>Bacteria</taxon>
        <taxon>Bacillati</taxon>
        <taxon>Bacillota</taxon>
        <taxon>Bacilli</taxon>
        <taxon>Bacillales</taxon>
        <taxon>Bacillales Family XII. Incertae Sedis</taxon>
        <taxon>Exiguobacterium</taxon>
    </lineage>
</organism>
<dbReference type="InterPro" id="IPR029009">
    <property type="entry name" value="ASB_dom_sf"/>
</dbReference>
<protein>
    <recommendedName>
        <fullName evidence="11">L-serine deaminase</fullName>
    </recommendedName>
</protein>
<dbReference type="FunFam" id="3.30.1330.90:FF:000004">
    <property type="entry name" value="L-serine dehydratase, iron-sulfur-dependent subunit beta"/>
    <property type="match status" value="1"/>
</dbReference>
<keyword evidence="8 11" id="KW-0411">Iron-sulfur</keyword>
<dbReference type="GO" id="GO:0003941">
    <property type="term" value="F:L-serine ammonia-lyase activity"/>
    <property type="evidence" value="ECO:0007669"/>
    <property type="project" value="UniProtKB-UniRule"/>
</dbReference>
<feature type="domain" description="ACT" evidence="13">
    <location>
        <begin position="148"/>
        <end position="220"/>
    </location>
</feature>
<dbReference type="Pfam" id="PF01842">
    <property type="entry name" value="ACT"/>
    <property type="match status" value="1"/>
</dbReference>
<evidence type="ECO:0000256" key="10">
    <source>
        <dbReference type="ARBA" id="ARBA00049406"/>
    </source>
</evidence>
<dbReference type="GO" id="GO:0051539">
    <property type="term" value="F:4 iron, 4 sulfur cluster binding"/>
    <property type="evidence" value="ECO:0007669"/>
    <property type="project" value="UniProtKB-UniRule"/>
</dbReference>
<reference evidence="14 17" key="1">
    <citation type="journal article" date="2015" name="Int. J. Syst. Evol. Microbiol.">
        <title>Exiguobacterium enclense sp. nov., isolated from sediment.</title>
        <authorList>
            <person name="Dastager S.G."/>
            <person name="Mawlankar R."/>
            <person name="Sonalkar V.V."/>
            <person name="Thorat M.N."/>
            <person name="Mual P."/>
            <person name="Verma A."/>
            <person name="Krishnamurthi S."/>
            <person name="Tang S.K."/>
            <person name="Li W.J."/>
        </authorList>
    </citation>
    <scope>NUCLEOTIDE SEQUENCE [LARGE SCALE GENOMIC DNA]</scope>
    <source>
        <strain evidence="14 17">NIO-1109</strain>
    </source>
</reference>
<keyword evidence="9 11" id="KW-0456">Lyase</keyword>
<comment type="catalytic activity">
    <reaction evidence="10 11 12">
        <text>L-serine = pyruvate + NH4(+)</text>
        <dbReference type="Rhea" id="RHEA:19169"/>
        <dbReference type="ChEBI" id="CHEBI:15361"/>
        <dbReference type="ChEBI" id="CHEBI:28938"/>
        <dbReference type="ChEBI" id="CHEBI:33384"/>
        <dbReference type="EC" id="4.3.1.17"/>
    </reaction>
</comment>
<evidence type="ECO:0000256" key="8">
    <source>
        <dbReference type="ARBA" id="ARBA00023014"/>
    </source>
</evidence>
<comment type="cofactor">
    <cofactor evidence="1 12">
        <name>[4Fe-4S] cluster</name>
        <dbReference type="ChEBI" id="CHEBI:49883"/>
    </cofactor>
</comment>
<dbReference type="UniPathway" id="UPA00138"/>
<dbReference type="InterPro" id="IPR005131">
    <property type="entry name" value="Ser_deHydtase_bsu"/>
</dbReference>
<dbReference type="PROSITE" id="PS51671">
    <property type="entry name" value="ACT"/>
    <property type="match status" value="1"/>
</dbReference>
<dbReference type="FunFam" id="3.30.70.260:FF:000008">
    <property type="entry name" value="D-3-phosphoglycerate dehydrogenase, chloroplastic"/>
    <property type="match status" value="1"/>
</dbReference>
<evidence type="ECO:0000256" key="5">
    <source>
        <dbReference type="ARBA" id="ARBA00022485"/>
    </source>
</evidence>
<evidence type="ECO:0000256" key="12">
    <source>
        <dbReference type="RuleBase" id="RU366059"/>
    </source>
</evidence>
<evidence type="ECO:0000256" key="3">
    <source>
        <dbReference type="ARBA" id="ARBA00008636"/>
    </source>
</evidence>
<dbReference type="Proteomes" id="UP001387110">
    <property type="component" value="Unassembled WGS sequence"/>
</dbReference>